<dbReference type="PRINTS" id="PR00035">
    <property type="entry name" value="HTHGNTR"/>
</dbReference>
<dbReference type="InterPro" id="IPR028978">
    <property type="entry name" value="Chorismate_lyase_/UTRA_dom_sf"/>
</dbReference>
<comment type="caution">
    <text evidence="5">The sequence shown here is derived from an EMBL/GenBank/DDBJ whole genome shotgun (WGS) entry which is preliminary data.</text>
</comment>
<dbReference type="SUPFAM" id="SSF64288">
    <property type="entry name" value="Chorismate lyase-like"/>
    <property type="match status" value="1"/>
</dbReference>
<evidence type="ECO:0000256" key="1">
    <source>
        <dbReference type="ARBA" id="ARBA00023015"/>
    </source>
</evidence>
<keyword evidence="1" id="KW-0805">Transcription regulation</keyword>
<evidence type="ECO:0000256" key="3">
    <source>
        <dbReference type="ARBA" id="ARBA00023163"/>
    </source>
</evidence>
<dbReference type="CDD" id="cd07377">
    <property type="entry name" value="WHTH_GntR"/>
    <property type="match status" value="1"/>
</dbReference>
<keyword evidence="6" id="KW-1185">Reference proteome</keyword>
<evidence type="ECO:0000259" key="4">
    <source>
        <dbReference type="PROSITE" id="PS50949"/>
    </source>
</evidence>
<dbReference type="EMBL" id="JBHUCP010000003">
    <property type="protein sequence ID" value="MFD1528686.1"/>
    <property type="molecule type" value="Genomic_DNA"/>
</dbReference>
<dbReference type="InterPro" id="IPR000524">
    <property type="entry name" value="Tscrpt_reg_HTH_GntR"/>
</dbReference>
<reference evidence="6" key="1">
    <citation type="journal article" date="2019" name="Int. J. Syst. Evol. Microbiol.">
        <title>The Global Catalogue of Microorganisms (GCM) 10K type strain sequencing project: providing services to taxonomists for standard genome sequencing and annotation.</title>
        <authorList>
            <consortium name="The Broad Institute Genomics Platform"/>
            <consortium name="The Broad Institute Genome Sequencing Center for Infectious Disease"/>
            <person name="Wu L."/>
            <person name="Ma J."/>
        </authorList>
    </citation>
    <scope>NUCLEOTIDE SEQUENCE [LARGE SCALE GENOMIC DNA]</scope>
    <source>
        <strain evidence="6">JCM 12165</strain>
    </source>
</reference>
<dbReference type="Proteomes" id="UP001597145">
    <property type="component" value="Unassembled WGS sequence"/>
</dbReference>
<dbReference type="Gene3D" id="1.10.10.10">
    <property type="entry name" value="Winged helix-like DNA-binding domain superfamily/Winged helix DNA-binding domain"/>
    <property type="match status" value="1"/>
</dbReference>
<dbReference type="InterPro" id="IPR050679">
    <property type="entry name" value="Bact_HTH_transcr_reg"/>
</dbReference>
<evidence type="ECO:0000313" key="5">
    <source>
        <dbReference type="EMBL" id="MFD1528686.1"/>
    </source>
</evidence>
<dbReference type="SUPFAM" id="SSF46785">
    <property type="entry name" value="Winged helix' DNA-binding domain"/>
    <property type="match status" value="1"/>
</dbReference>
<dbReference type="InterPro" id="IPR036388">
    <property type="entry name" value="WH-like_DNA-bd_sf"/>
</dbReference>
<feature type="domain" description="HTH gntR-type" evidence="4">
    <location>
        <begin position="12"/>
        <end position="80"/>
    </location>
</feature>
<evidence type="ECO:0000313" key="6">
    <source>
        <dbReference type="Proteomes" id="UP001597145"/>
    </source>
</evidence>
<dbReference type="SMART" id="SM00866">
    <property type="entry name" value="UTRA"/>
    <property type="match status" value="1"/>
</dbReference>
<dbReference type="Gene3D" id="3.40.1410.10">
    <property type="entry name" value="Chorismate lyase-like"/>
    <property type="match status" value="1"/>
</dbReference>
<keyword evidence="3" id="KW-0804">Transcription</keyword>
<sequence length="260" mass="28202">MTTSSVSRASSEPLHVQLKRALLADVKARGLRPGDRLPSEPEIGDTYRVSRATVRQAISALVTEGVLHRIQGKGTFLADTGTTVPQLSSRGALTSFTRNLLSQGHVPSVRTLVSHRRPPPMAGISDPADAFGGECRYLLRTLLADGRPIGLQETWIPVAVLRGADDVLDADVLAGGSLYEALRAAPLKLALHSGVETVGVARADALCAELIDCQVDDPVLLGQRYAYLPDTTVAEYSRMRYREDRYEYRIEMGELQPLNG</sequence>
<dbReference type="PROSITE" id="PS50949">
    <property type="entry name" value="HTH_GNTR"/>
    <property type="match status" value="1"/>
</dbReference>
<protein>
    <submittedName>
        <fullName evidence="5">GntR family transcriptional regulator</fullName>
    </submittedName>
</protein>
<dbReference type="RefSeq" id="WP_343969962.1">
    <property type="nucleotide sequence ID" value="NZ_BAAAJG010000001.1"/>
</dbReference>
<name>A0ABW4FG27_9PSEU</name>
<dbReference type="Pfam" id="PF00392">
    <property type="entry name" value="GntR"/>
    <property type="match status" value="1"/>
</dbReference>
<dbReference type="PANTHER" id="PTHR44846:SF1">
    <property type="entry name" value="MANNOSYL-D-GLYCERATE TRANSPORT_METABOLISM SYSTEM REPRESSOR MNGR-RELATED"/>
    <property type="match status" value="1"/>
</dbReference>
<dbReference type="PANTHER" id="PTHR44846">
    <property type="entry name" value="MANNOSYL-D-GLYCERATE TRANSPORT/METABOLISM SYSTEM REPRESSOR MNGR-RELATED"/>
    <property type="match status" value="1"/>
</dbReference>
<evidence type="ECO:0000256" key="2">
    <source>
        <dbReference type="ARBA" id="ARBA00023125"/>
    </source>
</evidence>
<dbReference type="InterPro" id="IPR036390">
    <property type="entry name" value="WH_DNA-bd_sf"/>
</dbReference>
<dbReference type="InterPro" id="IPR011663">
    <property type="entry name" value="UTRA"/>
</dbReference>
<dbReference type="SMART" id="SM00345">
    <property type="entry name" value="HTH_GNTR"/>
    <property type="match status" value="1"/>
</dbReference>
<keyword evidence="2" id="KW-0238">DNA-binding</keyword>
<organism evidence="5 6">
    <name type="scientific">Pseudonocardia aurantiaca</name>
    <dbReference type="NCBI Taxonomy" id="75290"/>
    <lineage>
        <taxon>Bacteria</taxon>
        <taxon>Bacillati</taxon>
        <taxon>Actinomycetota</taxon>
        <taxon>Actinomycetes</taxon>
        <taxon>Pseudonocardiales</taxon>
        <taxon>Pseudonocardiaceae</taxon>
        <taxon>Pseudonocardia</taxon>
    </lineage>
</organism>
<proteinExistence type="predicted"/>
<dbReference type="Pfam" id="PF07702">
    <property type="entry name" value="UTRA"/>
    <property type="match status" value="1"/>
</dbReference>
<gene>
    <name evidence="5" type="ORF">ACFSCY_04455</name>
</gene>
<accession>A0ABW4FG27</accession>